<protein>
    <submittedName>
        <fullName evidence="1">Uncharacterized protein</fullName>
    </submittedName>
</protein>
<name>X0XT11_9ZZZZ</name>
<accession>X0XT11</accession>
<sequence length="36" mass="3973">DVAQALSAEEAHRAIIEGLCPRHPETYTNSSGQRQH</sequence>
<proteinExistence type="predicted"/>
<feature type="non-terminal residue" evidence="1">
    <location>
        <position position="1"/>
    </location>
</feature>
<gene>
    <name evidence="1" type="ORF">S01H1_86198</name>
</gene>
<comment type="caution">
    <text evidence="1">The sequence shown here is derived from an EMBL/GenBank/DDBJ whole genome shotgun (WGS) entry which is preliminary data.</text>
</comment>
<dbReference type="AlphaFoldDB" id="X0XT11"/>
<organism evidence="1">
    <name type="scientific">marine sediment metagenome</name>
    <dbReference type="NCBI Taxonomy" id="412755"/>
    <lineage>
        <taxon>unclassified sequences</taxon>
        <taxon>metagenomes</taxon>
        <taxon>ecological metagenomes</taxon>
    </lineage>
</organism>
<evidence type="ECO:0000313" key="1">
    <source>
        <dbReference type="EMBL" id="GAG46395.1"/>
    </source>
</evidence>
<reference evidence="1" key="1">
    <citation type="journal article" date="2014" name="Front. Microbiol.">
        <title>High frequency of phylogenetically diverse reductive dehalogenase-homologous genes in deep subseafloor sedimentary metagenomes.</title>
        <authorList>
            <person name="Kawai M."/>
            <person name="Futagami T."/>
            <person name="Toyoda A."/>
            <person name="Takaki Y."/>
            <person name="Nishi S."/>
            <person name="Hori S."/>
            <person name="Arai W."/>
            <person name="Tsubouchi T."/>
            <person name="Morono Y."/>
            <person name="Uchiyama I."/>
            <person name="Ito T."/>
            <person name="Fujiyama A."/>
            <person name="Inagaki F."/>
            <person name="Takami H."/>
        </authorList>
    </citation>
    <scope>NUCLEOTIDE SEQUENCE</scope>
    <source>
        <strain evidence="1">Expedition CK06-06</strain>
    </source>
</reference>
<dbReference type="EMBL" id="BARS01059575">
    <property type="protein sequence ID" value="GAG46395.1"/>
    <property type="molecule type" value="Genomic_DNA"/>
</dbReference>